<feature type="transmembrane region" description="Helical" evidence="1">
    <location>
        <begin position="190"/>
        <end position="212"/>
    </location>
</feature>
<feature type="transmembrane region" description="Helical" evidence="1">
    <location>
        <begin position="349"/>
        <end position="369"/>
    </location>
</feature>
<dbReference type="Proteomes" id="UP000831113">
    <property type="component" value="Chromosome"/>
</dbReference>
<dbReference type="Pfam" id="PF13785">
    <property type="entry name" value="DUF4178"/>
    <property type="match status" value="1"/>
</dbReference>
<keyword evidence="1" id="KW-1133">Transmembrane helix</keyword>
<protein>
    <submittedName>
        <fullName evidence="3">DUF4178 domain-containing protein</fullName>
    </submittedName>
</protein>
<evidence type="ECO:0000256" key="1">
    <source>
        <dbReference type="SAM" id="Phobius"/>
    </source>
</evidence>
<evidence type="ECO:0000313" key="4">
    <source>
        <dbReference type="Proteomes" id="UP000831113"/>
    </source>
</evidence>
<proteinExistence type="predicted"/>
<feature type="domain" description="DUF4178" evidence="2">
    <location>
        <begin position="16"/>
        <end position="156"/>
    </location>
</feature>
<evidence type="ECO:0000313" key="3">
    <source>
        <dbReference type="EMBL" id="UOG77220.1"/>
    </source>
</evidence>
<gene>
    <name evidence="3" type="ORF">MTX78_06745</name>
</gene>
<organism evidence="3 4">
    <name type="scientific">Hymenobacter tibetensis</name>
    <dbReference type="NCBI Taxonomy" id="497967"/>
    <lineage>
        <taxon>Bacteria</taxon>
        <taxon>Pseudomonadati</taxon>
        <taxon>Bacteroidota</taxon>
        <taxon>Cytophagia</taxon>
        <taxon>Cytophagales</taxon>
        <taxon>Hymenobacteraceae</taxon>
        <taxon>Hymenobacter</taxon>
    </lineage>
</organism>
<accession>A0ABY4D6H7</accession>
<reference evidence="3 4" key="1">
    <citation type="submission" date="2022-03" db="EMBL/GenBank/DDBJ databases">
        <title>Hymenobactersp. isolated from the air.</title>
        <authorList>
            <person name="Won M."/>
            <person name="Kwon S.-W."/>
        </authorList>
    </citation>
    <scope>NUCLEOTIDE SEQUENCE [LARGE SCALE GENOMIC DNA]</scope>
    <source>
        <strain evidence="3 4">KACC 21982</strain>
    </source>
</reference>
<evidence type="ECO:0000259" key="2">
    <source>
        <dbReference type="Pfam" id="PF13785"/>
    </source>
</evidence>
<keyword evidence="1" id="KW-0472">Membrane</keyword>
<feature type="transmembrane region" description="Helical" evidence="1">
    <location>
        <begin position="14"/>
        <end position="34"/>
    </location>
</feature>
<dbReference type="EMBL" id="CP094669">
    <property type="protein sequence ID" value="UOG77220.1"/>
    <property type="molecule type" value="Genomic_DNA"/>
</dbReference>
<keyword evidence="4" id="KW-1185">Reference proteome</keyword>
<name>A0ABY4D6H7_9BACT</name>
<sequence length="390" mass="44272">MGGFKKALVEQPTLLLGAVGALFGNTYCVVGFILKREVRYPAQWMEYMLLDQATGTYVQLAVFEGHWMFVEPVQGGYKVGRPTSRNAYVFTNDTNYALYNRYQQQVLYAMGEFDWNIFDDEKLNISEFIAPPYMLVQERNPRTKKSEWYKATYVEPAAVQAAFNLEPQRMPWRQGVGAIQPAPGEASWPVLMWFSWLMALIIVVTQALFLFVKPQQELLNQQFRSQPTTLDNTVTASAAGSNNVIVTSSFEVKGPAALEFDLRSSLSNQWLEIPVSLVNEKTGQSYEFTKSLEHYFGIEDGESWSEGSENDNATLAGIPSGRYHLNIYPTTEAGLDLPINLVVTQNTPLHSNAILFLLMLAIYPGIQFFRRYNHEKTRWLNSDYGPQEAE</sequence>
<dbReference type="InterPro" id="IPR025235">
    <property type="entry name" value="DUF4178"/>
</dbReference>
<keyword evidence="1" id="KW-0812">Transmembrane</keyword>